<name>A0ABD2UWW7_9SOLN</name>
<feature type="region of interest" description="Disordered" evidence="1">
    <location>
        <begin position="1"/>
        <end position="31"/>
    </location>
</feature>
<organism evidence="2 3">
    <name type="scientific">Solanum stoloniferum</name>
    <dbReference type="NCBI Taxonomy" id="62892"/>
    <lineage>
        <taxon>Eukaryota</taxon>
        <taxon>Viridiplantae</taxon>
        <taxon>Streptophyta</taxon>
        <taxon>Embryophyta</taxon>
        <taxon>Tracheophyta</taxon>
        <taxon>Spermatophyta</taxon>
        <taxon>Magnoliopsida</taxon>
        <taxon>eudicotyledons</taxon>
        <taxon>Gunneridae</taxon>
        <taxon>Pentapetalae</taxon>
        <taxon>asterids</taxon>
        <taxon>lamiids</taxon>
        <taxon>Solanales</taxon>
        <taxon>Solanaceae</taxon>
        <taxon>Solanoideae</taxon>
        <taxon>Solaneae</taxon>
        <taxon>Solanum</taxon>
    </lineage>
</organism>
<keyword evidence="3" id="KW-1185">Reference proteome</keyword>
<evidence type="ECO:0000313" key="3">
    <source>
        <dbReference type="Proteomes" id="UP001627284"/>
    </source>
</evidence>
<accession>A0ABD2UWW7</accession>
<protein>
    <submittedName>
        <fullName evidence="2">Uncharacterized protein</fullName>
    </submittedName>
</protein>
<feature type="non-terminal residue" evidence="2">
    <location>
        <position position="1"/>
    </location>
</feature>
<evidence type="ECO:0000256" key="1">
    <source>
        <dbReference type="SAM" id="MobiDB-lite"/>
    </source>
</evidence>
<evidence type="ECO:0000313" key="2">
    <source>
        <dbReference type="EMBL" id="KAL3373348.1"/>
    </source>
</evidence>
<proteinExistence type="predicted"/>
<sequence length="129" mass="14467">PLSLQQPAFLPRTKERSFPELSPFPNASSTSLKRHPKLVYFPRNVFSMAAHAPSSDLRYLAFSRRPSSSPVTFASDISSPPHVLPIAPVRNGTGPLEKCQFRRFLTPSITHPFQSIRKSKIFQEFSSPS</sequence>
<dbReference type="EMBL" id="JBJKTR010000003">
    <property type="protein sequence ID" value="KAL3373348.1"/>
    <property type="molecule type" value="Genomic_DNA"/>
</dbReference>
<dbReference type="Proteomes" id="UP001627284">
    <property type="component" value="Unassembled WGS sequence"/>
</dbReference>
<gene>
    <name evidence="2" type="ORF">AABB24_005375</name>
</gene>
<comment type="caution">
    <text evidence="2">The sequence shown here is derived from an EMBL/GenBank/DDBJ whole genome shotgun (WGS) entry which is preliminary data.</text>
</comment>
<reference evidence="2 3" key="1">
    <citation type="submission" date="2024-05" db="EMBL/GenBank/DDBJ databases">
        <title>De novo assembly of an allotetraploid wild potato.</title>
        <authorList>
            <person name="Hosaka A.J."/>
        </authorList>
    </citation>
    <scope>NUCLEOTIDE SEQUENCE [LARGE SCALE GENOMIC DNA]</scope>
    <source>
        <tissue evidence="2">Young leaves</tissue>
    </source>
</reference>
<dbReference type="AlphaFoldDB" id="A0ABD2UWW7"/>